<evidence type="ECO:0000313" key="2">
    <source>
        <dbReference type="EMBL" id="TFK78337.1"/>
    </source>
</evidence>
<gene>
    <name evidence="2" type="ORF">K466DRAFT_668470</name>
</gene>
<evidence type="ECO:0000313" key="3">
    <source>
        <dbReference type="Proteomes" id="UP000308197"/>
    </source>
</evidence>
<reference evidence="2 3" key="1">
    <citation type="journal article" date="2019" name="Nat. Ecol. Evol.">
        <title>Megaphylogeny resolves global patterns of mushroom evolution.</title>
        <authorList>
            <person name="Varga T."/>
            <person name="Krizsan K."/>
            <person name="Foldi C."/>
            <person name="Dima B."/>
            <person name="Sanchez-Garcia M."/>
            <person name="Sanchez-Ramirez S."/>
            <person name="Szollosi G.J."/>
            <person name="Szarkandi J.G."/>
            <person name="Papp V."/>
            <person name="Albert L."/>
            <person name="Andreopoulos W."/>
            <person name="Angelini C."/>
            <person name="Antonin V."/>
            <person name="Barry K.W."/>
            <person name="Bougher N.L."/>
            <person name="Buchanan P."/>
            <person name="Buyck B."/>
            <person name="Bense V."/>
            <person name="Catcheside P."/>
            <person name="Chovatia M."/>
            <person name="Cooper J."/>
            <person name="Damon W."/>
            <person name="Desjardin D."/>
            <person name="Finy P."/>
            <person name="Geml J."/>
            <person name="Haridas S."/>
            <person name="Hughes K."/>
            <person name="Justo A."/>
            <person name="Karasinski D."/>
            <person name="Kautmanova I."/>
            <person name="Kiss B."/>
            <person name="Kocsube S."/>
            <person name="Kotiranta H."/>
            <person name="LaButti K.M."/>
            <person name="Lechner B.E."/>
            <person name="Liimatainen K."/>
            <person name="Lipzen A."/>
            <person name="Lukacs Z."/>
            <person name="Mihaltcheva S."/>
            <person name="Morgado L.N."/>
            <person name="Niskanen T."/>
            <person name="Noordeloos M.E."/>
            <person name="Ohm R.A."/>
            <person name="Ortiz-Santana B."/>
            <person name="Ovrebo C."/>
            <person name="Racz N."/>
            <person name="Riley R."/>
            <person name="Savchenko A."/>
            <person name="Shiryaev A."/>
            <person name="Soop K."/>
            <person name="Spirin V."/>
            <person name="Szebenyi C."/>
            <person name="Tomsovsky M."/>
            <person name="Tulloss R.E."/>
            <person name="Uehling J."/>
            <person name="Grigoriev I.V."/>
            <person name="Vagvolgyi C."/>
            <person name="Papp T."/>
            <person name="Martin F.M."/>
            <person name="Miettinen O."/>
            <person name="Hibbett D.S."/>
            <person name="Nagy L.G."/>
        </authorList>
    </citation>
    <scope>NUCLEOTIDE SEQUENCE [LARGE SCALE GENOMIC DNA]</scope>
    <source>
        <strain evidence="2 3">HHB13444</strain>
    </source>
</reference>
<dbReference type="AlphaFoldDB" id="A0A5C3NNY8"/>
<organism evidence="2 3">
    <name type="scientific">Polyporus arcularius HHB13444</name>
    <dbReference type="NCBI Taxonomy" id="1314778"/>
    <lineage>
        <taxon>Eukaryota</taxon>
        <taxon>Fungi</taxon>
        <taxon>Dikarya</taxon>
        <taxon>Basidiomycota</taxon>
        <taxon>Agaricomycotina</taxon>
        <taxon>Agaricomycetes</taxon>
        <taxon>Polyporales</taxon>
        <taxon>Polyporaceae</taxon>
        <taxon>Polyporus</taxon>
    </lineage>
</organism>
<name>A0A5C3NNY8_9APHY</name>
<dbReference type="Proteomes" id="UP000308197">
    <property type="component" value="Unassembled WGS sequence"/>
</dbReference>
<accession>A0A5C3NNY8</accession>
<dbReference type="EMBL" id="ML212609">
    <property type="protein sequence ID" value="TFK78337.1"/>
    <property type="molecule type" value="Genomic_DNA"/>
</dbReference>
<dbReference type="InParanoid" id="A0A5C3NNY8"/>
<protein>
    <submittedName>
        <fullName evidence="2">Uncharacterized protein</fullName>
    </submittedName>
</protein>
<evidence type="ECO:0000256" key="1">
    <source>
        <dbReference type="SAM" id="MobiDB-lite"/>
    </source>
</evidence>
<proteinExistence type="predicted"/>
<sequence>MSWGAAVASGVTPLSSSLSSHRHRAPRRRCRLYLLLRRPRLRARCVLHRPGDRLHGPSSCRSLDAASASVPVTCLQQR</sequence>
<keyword evidence="3" id="KW-1185">Reference proteome</keyword>
<feature type="region of interest" description="Disordered" evidence="1">
    <location>
        <begin position="1"/>
        <end position="26"/>
    </location>
</feature>